<keyword evidence="7 13" id="KW-0479">Metal-binding</keyword>
<evidence type="ECO:0000256" key="1">
    <source>
        <dbReference type="ARBA" id="ARBA00001917"/>
    </source>
</evidence>
<protein>
    <recommendedName>
        <fullName evidence="13">NADH-quinone oxidoreductase subunit F</fullName>
        <ecNumber evidence="13">7.1.1.-</ecNumber>
    </recommendedName>
</protein>
<evidence type="ECO:0000256" key="5">
    <source>
        <dbReference type="ARBA" id="ARBA00022630"/>
    </source>
</evidence>
<evidence type="ECO:0000259" key="14">
    <source>
        <dbReference type="SMART" id="SM00928"/>
    </source>
</evidence>
<comment type="cofactor">
    <cofactor evidence="1 13">
        <name>FMN</name>
        <dbReference type="ChEBI" id="CHEBI:58210"/>
    </cofactor>
</comment>
<keyword evidence="15" id="KW-0560">Oxidoreductase</keyword>
<keyword evidence="10 13" id="KW-0411">Iron-sulfur</keyword>
<dbReference type="NCBIfam" id="TIGR01959">
    <property type="entry name" value="nuoF_fam"/>
    <property type="match status" value="1"/>
</dbReference>
<evidence type="ECO:0000313" key="15">
    <source>
        <dbReference type="EMBL" id="WZN41875.1"/>
    </source>
</evidence>
<keyword evidence="8" id="KW-1278">Translocase</keyword>
<dbReference type="InterPro" id="IPR011538">
    <property type="entry name" value="Nuo51_FMN-bd"/>
</dbReference>
<accession>A0ABZ2YQR4</accession>
<evidence type="ECO:0000256" key="4">
    <source>
        <dbReference type="ARBA" id="ARBA00022485"/>
    </source>
</evidence>
<reference evidence="16" key="1">
    <citation type="submission" date="2024-03" db="EMBL/GenBank/DDBJ databases">
        <title>Chitinophaga horti sp. nov., isolated from garden soil.</title>
        <authorList>
            <person name="Lee D.S."/>
            <person name="Han D.M."/>
            <person name="Baek J.H."/>
            <person name="Choi D.G."/>
            <person name="Jeon J.H."/>
            <person name="Jeon C.O."/>
        </authorList>
    </citation>
    <scope>NUCLEOTIDE SEQUENCE [LARGE SCALE GENOMIC DNA]</scope>
    <source>
        <strain evidence="16">GPA1</strain>
    </source>
</reference>
<evidence type="ECO:0000256" key="11">
    <source>
        <dbReference type="ARBA" id="ARBA00023027"/>
    </source>
</evidence>
<evidence type="ECO:0000256" key="9">
    <source>
        <dbReference type="ARBA" id="ARBA00023004"/>
    </source>
</evidence>
<dbReference type="NCBIfam" id="NF010120">
    <property type="entry name" value="PRK13596.1"/>
    <property type="match status" value="1"/>
</dbReference>
<gene>
    <name evidence="15" type="primary">nuoF</name>
    <name evidence="15" type="ORF">WJU16_02340</name>
</gene>
<evidence type="ECO:0000256" key="7">
    <source>
        <dbReference type="ARBA" id="ARBA00022723"/>
    </source>
</evidence>
<keyword evidence="4 13" id="KW-0004">4Fe-4S</keyword>
<comment type="function">
    <text evidence="13">NDH-1 shuttles electrons from NADH, via FMN and iron-sulfur (Fe-S) centers, to quinones in the respiratory chain.</text>
</comment>
<dbReference type="PANTHER" id="PTHR43578:SF3">
    <property type="entry name" value="NADH-QUINONE OXIDOREDUCTASE SUBUNIT F"/>
    <property type="match status" value="1"/>
</dbReference>
<keyword evidence="5 13" id="KW-0285">Flavoprotein</keyword>
<dbReference type="Pfam" id="PF01512">
    <property type="entry name" value="Complex1_51K"/>
    <property type="match status" value="1"/>
</dbReference>
<dbReference type="Pfam" id="PF10531">
    <property type="entry name" value="SLBB"/>
    <property type="match status" value="1"/>
</dbReference>
<dbReference type="InterPro" id="IPR019554">
    <property type="entry name" value="Soluble_ligand-bd"/>
</dbReference>
<dbReference type="Proteomes" id="UP001485459">
    <property type="component" value="Chromosome"/>
</dbReference>
<evidence type="ECO:0000256" key="10">
    <source>
        <dbReference type="ARBA" id="ARBA00023014"/>
    </source>
</evidence>
<evidence type="ECO:0000256" key="13">
    <source>
        <dbReference type="RuleBase" id="RU364066"/>
    </source>
</evidence>
<keyword evidence="13" id="KW-0874">Quinone</keyword>
<dbReference type="InterPro" id="IPR037207">
    <property type="entry name" value="Nuop51_4Fe4S-bd_sf"/>
</dbReference>
<dbReference type="PANTHER" id="PTHR43578">
    <property type="entry name" value="NADH-QUINONE OXIDOREDUCTASE SUBUNIT F"/>
    <property type="match status" value="1"/>
</dbReference>
<dbReference type="PROSITE" id="PS00645">
    <property type="entry name" value="COMPLEX1_51K_2"/>
    <property type="match status" value="1"/>
</dbReference>
<dbReference type="Gene3D" id="3.10.20.600">
    <property type="match status" value="1"/>
</dbReference>
<evidence type="ECO:0000256" key="3">
    <source>
        <dbReference type="ARBA" id="ARBA00007523"/>
    </source>
</evidence>
<feature type="domain" description="NADH-ubiquinone oxidoreductase 51kDa subunit iron-sulphur binding" evidence="14">
    <location>
        <begin position="325"/>
        <end position="370"/>
    </location>
</feature>
<comment type="similarity">
    <text evidence="3 13">Belongs to the complex I 51 kDa subunit family.</text>
</comment>
<dbReference type="Gene3D" id="3.40.50.11540">
    <property type="entry name" value="NADH-ubiquinone oxidoreductase 51kDa subunit"/>
    <property type="match status" value="1"/>
</dbReference>
<dbReference type="RefSeq" id="WP_341836718.1">
    <property type="nucleotide sequence ID" value="NZ_CP149822.1"/>
</dbReference>
<dbReference type="SUPFAM" id="SSF140490">
    <property type="entry name" value="Nqo1C-terminal domain-like"/>
    <property type="match status" value="1"/>
</dbReference>
<dbReference type="Gene3D" id="6.10.250.1450">
    <property type="match status" value="1"/>
</dbReference>
<dbReference type="InterPro" id="IPR011537">
    <property type="entry name" value="NADH-UbQ_OxRdtase_suF"/>
</dbReference>
<evidence type="ECO:0000256" key="6">
    <source>
        <dbReference type="ARBA" id="ARBA00022643"/>
    </source>
</evidence>
<keyword evidence="6 13" id="KW-0288">FMN</keyword>
<evidence type="ECO:0000256" key="8">
    <source>
        <dbReference type="ARBA" id="ARBA00022967"/>
    </source>
</evidence>
<dbReference type="InterPro" id="IPR037225">
    <property type="entry name" value="Nuo51_FMN-bd_sf"/>
</dbReference>
<keyword evidence="9 13" id="KW-0408">Iron</keyword>
<dbReference type="Gene3D" id="1.20.1440.230">
    <property type="entry name" value="NADH-ubiquinone oxidoreductase 51kDa subunit, iron-sulphur binding domain"/>
    <property type="match status" value="1"/>
</dbReference>
<organism evidence="15 16">
    <name type="scientific">Chitinophaga pollutisoli</name>
    <dbReference type="NCBI Taxonomy" id="3133966"/>
    <lineage>
        <taxon>Bacteria</taxon>
        <taxon>Pseudomonadati</taxon>
        <taxon>Bacteroidota</taxon>
        <taxon>Chitinophagia</taxon>
        <taxon>Chitinophagales</taxon>
        <taxon>Chitinophagaceae</taxon>
        <taxon>Chitinophaga</taxon>
    </lineage>
</organism>
<comment type="catalytic activity">
    <reaction evidence="12 13">
        <text>a quinone + NADH + 5 H(+)(in) = a quinol + NAD(+) + 4 H(+)(out)</text>
        <dbReference type="Rhea" id="RHEA:57888"/>
        <dbReference type="ChEBI" id="CHEBI:15378"/>
        <dbReference type="ChEBI" id="CHEBI:24646"/>
        <dbReference type="ChEBI" id="CHEBI:57540"/>
        <dbReference type="ChEBI" id="CHEBI:57945"/>
        <dbReference type="ChEBI" id="CHEBI:132124"/>
    </reaction>
</comment>
<dbReference type="SUPFAM" id="SSF142019">
    <property type="entry name" value="Nqo1 FMN-binding domain-like"/>
    <property type="match status" value="1"/>
</dbReference>
<dbReference type="SMART" id="SM00928">
    <property type="entry name" value="NADH_4Fe-4S"/>
    <property type="match status" value="1"/>
</dbReference>
<sequence length="438" mass="48436">MERPLTQHITFPPLELRQYEAIGGYQAVRKAVRHMQPKDVTALVKESNMKGRGGAGFSTGMKWSFVPMDVPGPKYLVANADEMEPGTFKDRWLLEGNPHQLLEGMIVAAYAIQATEAFVFLRWAYKDAAIAIRKAIAEAYDAGYLGKDILGTGYSLEMHLHTGVGRYMCGEETALLNSLEGKRATPRAKPPFPQVSGLFGKPTIVNNVETLSFIPHIINKGADWFKSLSRTADGGTKIYGVSGRVRKPGAWELPMGITMRELIEEYAGGMKEGYGFRGVLPGGASTDFLIDKHMDITLDFAGVAAAGSRLGTGTMVVLDDQTCPVGFVHNLEHFFAQESCGFCTPCREGLPWTEKLLWAIEQGRGQEEDLELLLRHTEWLGPGNTFCALAPGAMEPLQSALKYFRDDFERHIREHRCPYHDPVPAVPASAHLHHTHHL</sequence>
<evidence type="ECO:0000256" key="2">
    <source>
        <dbReference type="ARBA" id="ARBA00001966"/>
    </source>
</evidence>
<comment type="cofactor">
    <cofactor evidence="2 13">
        <name>[4Fe-4S] cluster</name>
        <dbReference type="ChEBI" id="CHEBI:49883"/>
    </cofactor>
</comment>
<keyword evidence="11 13" id="KW-0520">NAD</keyword>
<name>A0ABZ2YQR4_9BACT</name>
<dbReference type="EMBL" id="CP149822">
    <property type="protein sequence ID" value="WZN41875.1"/>
    <property type="molecule type" value="Genomic_DNA"/>
</dbReference>
<dbReference type="Pfam" id="PF10589">
    <property type="entry name" value="NADH_4Fe-4S"/>
    <property type="match status" value="1"/>
</dbReference>
<evidence type="ECO:0000256" key="12">
    <source>
        <dbReference type="ARBA" id="ARBA00047712"/>
    </source>
</evidence>
<keyword evidence="16" id="KW-1185">Reference proteome</keyword>
<dbReference type="GO" id="GO:0050136">
    <property type="term" value="F:NADH dehydrogenase (quinone) (non-electrogenic) activity"/>
    <property type="evidence" value="ECO:0007669"/>
    <property type="project" value="UniProtKB-EC"/>
</dbReference>
<dbReference type="SUPFAM" id="SSF142984">
    <property type="entry name" value="Nqo1 middle domain-like"/>
    <property type="match status" value="1"/>
</dbReference>
<dbReference type="EC" id="7.1.1.-" evidence="13"/>
<dbReference type="InterPro" id="IPR001949">
    <property type="entry name" value="NADH-UbQ_OxRdtase_51kDa_CS"/>
</dbReference>
<dbReference type="InterPro" id="IPR019575">
    <property type="entry name" value="Nuop51_4Fe4S-bd"/>
</dbReference>
<proteinExistence type="inferred from homology"/>
<evidence type="ECO:0000313" key="16">
    <source>
        <dbReference type="Proteomes" id="UP001485459"/>
    </source>
</evidence>